<dbReference type="NCBIfam" id="TIGR01139">
    <property type="entry name" value="cysK"/>
    <property type="match status" value="1"/>
</dbReference>
<feature type="binding site" evidence="9">
    <location>
        <position position="80"/>
    </location>
    <ligand>
        <name>pyridoxal 5'-phosphate</name>
        <dbReference type="ChEBI" id="CHEBI:597326"/>
    </ligand>
</feature>
<dbReference type="InterPro" id="IPR050214">
    <property type="entry name" value="Cys_Synth/Cystath_Beta-Synth"/>
</dbReference>
<feature type="binding site" evidence="9">
    <location>
        <begin position="186"/>
        <end position="190"/>
    </location>
    <ligand>
        <name>pyridoxal 5'-phosphate</name>
        <dbReference type="ChEBI" id="CHEBI:597326"/>
    </ligand>
</feature>
<organism evidence="12 13">
    <name type="scientific">Candidatus Segetimicrobium genomatis</name>
    <dbReference type="NCBI Taxonomy" id="2569760"/>
    <lineage>
        <taxon>Bacteria</taxon>
        <taxon>Bacillati</taxon>
        <taxon>Candidatus Sysuimicrobiota</taxon>
        <taxon>Candidatus Sysuimicrobiia</taxon>
        <taxon>Candidatus Sysuimicrobiales</taxon>
        <taxon>Candidatus Segetimicrobiaceae</taxon>
        <taxon>Candidatus Segetimicrobium</taxon>
    </lineage>
</organism>
<dbReference type="GO" id="GO:0004124">
    <property type="term" value="F:cysteine synthase activity"/>
    <property type="evidence" value="ECO:0007669"/>
    <property type="project" value="UniProtKB-EC"/>
</dbReference>
<evidence type="ECO:0000259" key="11">
    <source>
        <dbReference type="Pfam" id="PF00291"/>
    </source>
</evidence>
<gene>
    <name evidence="12" type="primary">cysK</name>
    <name evidence="12" type="ORF">E6H04_09145</name>
</gene>
<dbReference type="InterPro" id="IPR036052">
    <property type="entry name" value="TrpB-like_PALP_sf"/>
</dbReference>
<evidence type="ECO:0000256" key="4">
    <source>
        <dbReference type="ARBA" id="ARBA00022605"/>
    </source>
</evidence>
<dbReference type="AlphaFoldDB" id="A0A537JAM8"/>
<dbReference type="PANTHER" id="PTHR10314">
    <property type="entry name" value="CYSTATHIONINE BETA-SYNTHASE"/>
    <property type="match status" value="1"/>
</dbReference>
<dbReference type="GO" id="GO:0006535">
    <property type="term" value="P:cysteine biosynthetic process from serine"/>
    <property type="evidence" value="ECO:0007669"/>
    <property type="project" value="InterPro"/>
</dbReference>
<name>A0A537JAM8_9BACT</name>
<dbReference type="EC" id="2.5.1.47" evidence="3"/>
<dbReference type="Gene3D" id="3.40.50.1100">
    <property type="match status" value="2"/>
</dbReference>
<reference evidence="12 13" key="1">
    <citation type="journal article" date="2019" name="Nat. Microbiol.">
        <title>Mediterranean grassland soil C-N compound turnover is dependent on rainfall and depth, and is mediated by genomically divergent microorganisms.</title>
        <authorList>
            <person name="Diamond S."/>
            <person name="Andeer P.F."/>
            <person name="Li Z."/>
            <person name="Crits-Christoph A."/>
            <person name="Burstein D."/>
            <person name="Anantharaman K."/>
            <person name="Lane K.R."/>
            <person name="Thomas B.C."/>
            <person name="Pan C."/>
            <person name="Northen T.R."/>
            <person name="Banfield J.F."/>
        </authorList>
    </citation>
    <scope>NUCLEOTIDE SEQUENCE [LARGE SCALE GENOMIC DNA]</scope>
    <source>
        <strain evidence="12">NP_7</strain>
    </source>
</reference>
<accession>A0A537JAM8</accession>
<protein>
    <recommendedName>
        <fullName evidence="3">cysteine synthase</fullName>
        <ecNumber evidence="3">2.5.1.47</ecNumber>
    </recommendedName>
</protein>
<keyword evidence="5 12" id="KW-0808">Transferase</keyword>
<evidence type="ECO:0000313" key="12">
    <source>
        <dbReference type="EMBL" id="TMI80136.1"/>
    </source>
</evidence>
<feature type="binding site" evidence="9">
    <location>
        <position position="274"/>
    </location>
    <ligand>
        <name>pyridoxal 5'-phosphate</name>
        <dbReference type="ChEBI" id="CHEBI:597326"/>
    </ligand>
</feature>
<comment type="similarity">
    <text evidence="2">Belongs to the cysteine synthase/cystathionine beta-synthase family.</text>
</comment>
<dbReference type="NCBIfam" id="TIGR01136">
    <property type="entry name" value="cysKM"/>
    <property type="match status" value="1"/>
</dbReference>
<comment type="catalytic activity">
    <reaction evidence="8">
        <text>O-acetyl-L-serine + hydrogen sulfide = L-cysteine + acetate</text>
        <dbReference type="Rhea" id="RHEA:14829"/>
        <dbReference type="ChEBI" id="CHEBI:29919"/>
        <dbReference type="ChEBI" id="CHEBI:30089"/>
        <dbReference type="ChEBI" id="CHEBI:35235"/>
        <dbReference type="ChEBI" id="CHEBI:58340"/>
        <dbReference type="EC" id="2.5.1.47"/>
    </reaction>
</comment>
<evidence type="ECO:0000256" key="6">
    <source>
        <dbReference type="ARBA" id="ARBA00022898"/>
    </source>
</evidence>
<dbReference type="EMBL" id="VBAO01000239">
    <property type="protein sequence ID" value="TMI80136.1"/>
    <property type="molecule type" value="Genomic_DNA"/>
</dbReference>
<keyword evidence="6 9" id="KW-0663">Pyridoxal phosphate</keyword>
<dbReference type="Proteomes" id="UP000320048">
    <property type="component" value="Unassembled WGS sequence"/>
</dbReference>
<evidence type="ECO:0000256" key="2">
    <source>
        <dbReference type="ARBA" id="ARBA00007103"/>
    </source>
</evidence>
<sequence length="347" mass="37756">MDWERRRRPAESIVDTAGLTPLVRLRRVVGDTPAAVFGKLEYFGPSGSVKDRILPFIVEEAERRGDLRPGMILIEGTTGNTGIATAMVGAVKGYRVIIVMPEGMSRERQKAIQAYGAELVLTPGSESDVDLVLEKVLELKARWGNQMWEVGQFTNPDNVRAHQRSTGPEIWEQSDGRVDAFVASQGTGGTLTGVSAYLKERKPEVLSFAVEPAECAILSGRGWGSHRIEGIGDGFIPDVLDLRWIDGVVTVSSDDAIAMARRLAREEGIFCGISSGCNVVACLKVSRAYPALRAIVTMINDNGLRYLSTELGGEHQNDQALPSTARGRATRPQDARRLAGKRLVVLD</sequence>
<evidence type="ECO:0000256" key="8">
    <source>
        <dbReference type="ARBA" id="ARBA00047931"/>
    </source>
</evidence>
<evidence type="ECO:0000256" key="1">
    <source>
        <dbReference type="ARBA" id="ARBA00001933"/>
    </source>
</evidence>
<feature type="domain" description="Tryptophan synthase beta chain-like PALP" evidence="11">
    <location>
        <begin position="16"/>
        <end position="299"/>
    </location>
</feature>
<evidence type="ECO:0000256" key="9">
    <source>
        <dbReference type="PIRSR" id="PIRSR605856-50"/>
    </source>
</evidence>
<dbReference type="Pfam" id="PF00291">
    <property type="entry name" value="PALP"/>
    <property type="match status" value="1"/>
</dbReference>
<feature type="modified residue" description="N6-(pyridoxal phosphate)lysine" evidence="10">
    <location>
        <position position="50"/>
    </location>
</feature>
<comment type="caution">
    <text evidence="12">The sequence shown here is derived from an EMBL/GenBank/DDBJ whole genome shotgun (WGS) entry which is preliminary data.</text>
</comment>
<dbReference type="InterPro" id="IPR005856">
    <property type="entry name" value="Cys_synth"/>
</dbReference>
<proteinExistence type="inferred from homology"/>
<evidence type="ECO:0000313" key="13">
    <source>
        <dbReference type="Proteomes" id="UP000320048"/>
    </source>
</evidence>
<dbReference type="InterPro" id="IPR005859">
    <property type="entry name" value="CysK"/>
</dbReference>
<evidence type="ECO:0000256" key="7">
    <source>
        <dbReference type="ARBA" id="ARBA00023192"/>
    </source>
</evidence>
<dbReference type="SUPFAM" id="SSF53686">
    <property type="entry name" value="Tryptophan synthase beta subunit-like PLP-dependent enzymes"/>
    <property type="match status" value="1"/>
</dbReference>
<keyword evidence="7" id="KW-0198">Cysteine biosynthesis</keyword>
<comment type="cofactor">
    <cofactor evidence="1 9">
        <name>pyridoxal 5'-phosphate</name>
        <dbReference type="ChEBI" id="CHEBI:597326"/>
    </cofactor>
</comment>
<keyword evidence="4" id="KW-0028">Amino-acid biosynthesis</keyword>
<evidence type="ECO:0000256" key="10">
    <source>
        <dbReference type="PIRSR" id="PIRSR605856-51"/>
    </source>
</evidence>
<dbReference type="InterPro" id="IPR001926">
    <property type="entry name" value="TrpB-like_PALP"/>
</dbReference>
<dbReference type="FunFam" id="3.40.50.1100:FF:000006">
    <property type="entry name" value="Cysteine synthase"/>
    <property type="match status" value="1"/>
</dbReference>
<evidence type="ECO:0000256" key="3">
    <source>
        <dbReference type="ARBA" id="ARBA00012681"/>
    </source>
</evidence>
<dbReference type="CDD" id="cd01561">
    <property type="entry name" value="CBS_like"/>
    <property type="match status" value="1"/>
</dbReference>
<evidence type="ECO:0000256" key="5">
    <source>
        <dbReference type="ARBA" id="ARBA00022679"/>
    </source>
</evidence>